<gene>
    <name evidence="1" type="ORF">C7B81_14295</name>
</gene>
<dbReference type="EMBL" id="PVWP01000010">
    <property type="protein sequence ID" value="PSB36409.1"/>
    <property type="molecule type" value="Genomic_DNA"/>
</dbReference>
<proteinExistence type="predicted"/>
<sequence>MARTNPLANLASLSMRQLRELARTLGIQRYSAQDRDALAESIADRSGEDVATAAAVRPAADLRPVAAIEAEMAPAPRPAAETRVVFLPRDPQ</sequence>
<evidence type="ECO:0000313" key="1">
    <source>
        <dbReference type="EMBL" id="PSB36409.1"/>
    </source>
</evidence>
<keyword evidence="2" id="KW-1185">Reference proteome</keyword>
<dbReference type="Proteomes" id="UP000238218">
    <property type="component" value="Unassembled WGS sequence"/>
</dbReference>
<feature type="non-terminal residue" evidence="1">
    <location>
        <position position="92"/>
    </location>
</feature>
<accession>A0ABX5F562</accession>
<protein>
    <submittedName>
        <fullName evidence="1">DUF4912 domain-containing protein</fullName>
    </submittedName>
</protein>
<name>A0ABX5F562_9CHRO</name>
<organism evidence="1 2">
    <name type="scientific">Aphanothece cf. minutissima CCALA 015</name>
    <dbReference type="NCBI Taxonomy" id="2107695"/>
    <lineage>
        <taxon>Bacteria</taxon>
        <taxon>Bacillati</taxon>
        <taxon>Cyanobacteriota</taxon>
        <taxon>Cyanophyceae</taxon>
        <taxon>Oscillatoriophycideae</taxon>
        <taxon>Chroococcales</taxon>
        <taxon>Aphanothecaceae</taxon>
        <taxon>Aphanothece</taxon>
    </lineage>
</organism>
<evidence type="ECO:0000313" key="2">
    <source>
        <dbReference type="Proteomes" id="UP000238218"/>
    </source>
</evidence>
<reference evidence="1 2" key="1">
    <citation type="submission" date="2018-03" db="EMBL/GenBank/DDBJ databases">
        <title>The ancient ancestry and fast evolution of plastids.</title>
        <authorList>
            <person name="Moore K.R."/>
            <person name="Magnabosco C."/>
            <person name="Momper L."/>
            <person name="Gold D.A."/>
            <person name="Bosak T."/>
            <person name="Fournier G.P."/>
        </authorList>
    </citation>
    <scope>NUCLEOTIDE SEQUENCE [LARGE SCALE GENOMIC DNA]</scope>
    <source>
        <strain evidence="1 2">CCALA 015</strain>
    </source>
</reference>
<comment type="caution">
    <text evidence="1">The sequence shown here is derived from an EMBL/GenBank/DDBJ whole genome shotgun (WGS) entry which is preliminary data.</text>
</comment>